<feature type="transmembrane region" description="Helical" evidence="8">
    <location>
        <begin position="379"/>
        <end position="398"/>
    </location>
</feature>
<feature type="domain" description="NADH:quinone oxidoreductase/Mrp antiporter transmembrane" evidence="9">
    <location>
        <begin position="104"/>
        <end position="355"/>
    </location>
</feature>
<evidence type="ECO:0000313" key="10">
    <source>
        <dbReference type="EMBL" id="ACM23638.1"/>
    </source>
</evidence>
<gene>
    <name evidence="10" type="ordered locus">CTN_1462</name>
</gene>
<feature type="transmembrane region" description="Helical" evidence="8">
    <location>
        <begin position="313"/>
        <end position="330"/>
    </location>
</feature>
<keyword evidence="11" id="KW-1185">Reference proteome</keyword>
<keyword evidence="3" id="KW-1003">Cell membrane</keyword>
<dbReference type="EMBL" id="CP000916">
    <property type="protein sequence ID" value="ACM23638.1"/>
    <property type="molecule type" value="Genomic_DNA"/>
</dbReference>
<feature type="transmembrane region" description="Helical" evidence="8">
    <location>
        <begin position="58"/>
        <end position="78"/>
    </location>
</feature>
<dbReference type="GO" id="GO:0005886">
    <property type="term" value="C:plasma membrane"/>
    <property type="evidence" value="ECO:0007669"/>
    <property type="project" value="UniProtKB-SubCell"/>
</dbReference>
<dbReference type="PANTHER" id="PTHR42703:SF1">
    <property type="entry name" value="NA(+)_H(+) ANTIPORTER SUBUNIT D1"/>
    <property type="match status" value="1"/>
</dbReference>
<feature type="transmembrane region" description="Helical" evidence="8">
    <location>
        <begin position="108"/>
        <end position="126"/>
    </location>
</feature>
<reference evidence="10 11" key="1">
    <citation type="journal article" date="2009" name="Biosci. Biotechnol. Biochem.">
        <title>WeGAS: a web-based microbial genome annotation system.</title>
        <authorList>
            <person name="Lee D."/>
            <person name="Seo H."/>
            <person name="Park C."/>
            <person name="Park K."/>
        </authorList>
    </citation>
    <scope>NUCLEOTIDE SEQUENCE [LARGE SCALE GENOMIC DNA]</scope>
    <source>
        <strain evidence="11">ATCC 49049 / DSM 4359 / NBRC 107923 / NS-E</strain>
    </source>
</reference>
<evidence type="ECO:0000256" key="5">
    <source>
        <dbReference type="ARBA" id="ARBA00022989"/>
    </source>
</evidence>
<evidence type="ECO:0000256" key="1">
    <source>
        <dbReference type="ARBA" id="ARBA00004651"/>
    </source>
</evidence>
<dbReference type="InterPro" id="IPR050586">
    <property type="entry name" value="CPA3_Na-H_Antiporter_D"/>
</dbReference>
<dbReference type="STRING" id="309803.CTN_1462"/>
<evidence type="ECO:0000313" key="11">
    <source>
        <dbReference type="Proteomes" id="UP000000445"/>
    </source>
</evidence>
<feature type="transmembrane region" description="Helical" evidence="8">
    <location>
        <begin position="29"/>
        <end position="46"/>
    </location>
</feature>
<evidence type="ECO:0000256" key="8">
    <source>
        <dbReference type="SAM" id="Phobius"/>
    </source>
</evidence>
<protein>
    <submittedName>
        <fullName evidence="10">NADH/Ubiquinone/plastoquinone (Complex I)</fullName>
    </submittedName>
</protein>
<keyword evidence="6 8" id="KW-0472">Membrane</keyword>
<feature type="transmembrane region" description="Helical" evidence="8">
    <location>
        <begin position="350"/>
        <end position="367"/>
    </location>
</feature>
<feature type="transmembrane region" description="Helical" evidence="8">
    <location>
        <begin position="179"/>
        <end position="197"/>
    </location>
</feature>
<organism evidence="10 11">
    <name type="scientific">Thermotoga neapolitana (strain ATCC 49049 / DSM 4359 / NBRC 107923 / NS-E)</name>
    <dbReference type="NCBI Taxonomy" id="309803"/>
    <lineage>
        <taxon>Bacteria</taxon>
        <taxon>Thermotogati</taxon>
        <taxon>Thermotogota</taxon>
        <taxon>Thermotogae</taxon>
        <taxon>Thermotogales</taxon>
        <taxon>Thermotogaceae</taxon>
        <taxon>Thermotoga</taxon>
    </lineage>
</organism>
<dbReference type="NCBIfam" id="NF005563">
    <property type="entry name" value="PRK07234.1-3"/>
    <property type="match status" value="1"/>
</dbReference>
<comment type="similarity">
    <text evidence="2">Belongs to the CPA3 antiporters (TC 2.A.63) subunit D family.</text>
</comment>
<feature type="transmembrane region" description="Helical" evidence="8">
    <location>
        <begin position="6"/>
        <end position="22"/>
    </location>
</feature>
<evidence type="ECO:0000256" key="3">
    <source>
        <dbReference type="ARBA" id="ARBA00022475"/>
    </source>
</evidence>
<accession>B9K9K5</accession>
<keyword evidence="4 7" id="KW-0812">Transmembrane</keyword>
<dbReference type="AlphaFoldDB" id="B9K9K5"/>
<dbReference type="eggNOG" id="COG0651">
    <property type="taxonomic scope" value="Bacteria"/>
</dbReference>
<sequence length="454" mass="50960">MIFLSYNFFLVALGIVLLSLKRKAPVWMVWINFLFILGVVFGNYRFDLTLTGEFGVHLLLDHISHYFLLLTALVFLAVFTRKMSVNLSNLLLVLIGVLNLTFVSADLFNLYVTIEAVSLLTFLLVVEGRKKVQYWSAFKYLILGTIGMNVYLTGVAILYAENGTLSISGLSENPFATSLITSGLLLRAGVFLFSMWLPQLHSEAETVISAVLSGVVVKSAVYGLLRMEEIVNWELIEYFAIFSALSGAVLAFLSRDYKRTLAYSTLSQIGIVLVSPITAPVYSLAHGVSKSWLFLLKDELPGRNTEEWERLDFWTWLSLALASLSIMGFPGFSGFSKNMVLLEIHGWEKLLMEIAFAGTAATFWRFLMKPFVFSGQGRIKPYSVILAASSVVIGIFFANWKSSLESVLLIGSGLLVHLLFRRCRIERYPLEDFDSMLGIYLLGTVMMCLFSLQW</sequence>
<dbReference type="KEGG" id="tna:CTN_1462"/>
<dbReference type="InterPro" id="IPR001750">
    <property type="entry name" value="ND/Mrp_TM"/>
</dbReference>
<evidence type="ECO:0000256" key="4">
    <source>
        <dbReference type="ARBA" id="ARBA00022692"/>
    </source>
</evidence>
<feature type="transmembrane region" description="Helical" evidence="8">
    <location>
        <begin position="433"/>
        <end position="452"/>
    </location>
</feature>
<dbReference type="Proteomes" id="UP000000445">
    <property type="component" value="Chromosome"/>
</dbReference>
<evidence type="ECO:0000256" key="7">
    <source>
        <dbReference type="RuleBase" id="RU000320"/>
    </source>
</evidence>
<dbReference type="HOGENOM" id="CLU_007100_9_6_0"/>
<name>B9K9K5_THENN</name>
<dbReference type="RefSeq" id="WP_015919927.1">
    <property type="nucleotide sequence ID" value="NC_011978.1"/>
</dbReference>
<proteinExistence type="inferred from homology"/>
<comment type="subcellular location">
    <subcellularLocation>
        <location evidence="1">Cell membrane</location>
        <topology evidence="1">Multi-pass membrane protein</topology>
    </subcellularLocation>
    <subcellularLocation>
        <location evidence="7">Membrane</location>
        <topology evidence="7">Multi-pass membrane protein</topology>
    </subcellularLocation>
</comment>
<feature type="transmembrane region" description="Helical" evidence="8">
    <location>
        <begin position="85"/>
        <end position="102"/>
    </location>
</feature>
<evidence type="ECO:0000259" key="9">
    <source>
        <dbReference type="Pfam" id="PF00361"/>
    </source>
</evidence>
<dbReference type="Pfam" id="PF00361">
    <property type="entry name" value="Proton_antipo_M"/>
    <property type="match status" value="1"/>
</dbReference>
<feature type="transmembrane region" description="Helical" evidence="8">
    <location>
        <begin position="138"/>
        <end position="159"/>
    </location>
</feature>
<keyword evidence="5 8" id="KW-1133">Transmembrane helix</keyword>
<dbReference type="PANTHER" id="PTHR42703">
    <property type="entry name" value="NADH DEHYDROGENASE"/>
    <property type="match status" value="1"/>
</dbReference>
<feature type="transmembrane region" description="Helical" evidence="8">
    <location>
        <begin position="235"/>
        <end position="253"/>
    </location>
</feature>
<feature type="transmembrane region" description="Helical" evidence="8">
    <location>
        <begin position="204"/>
        <end position="223"/>
    </location>
</feature>
<evidence type="ECO:0000256" key="2">
    <source>
        <dbReference type="ARBA" id="ARBA00005346"/>
    </source>
</evidence>
<evidence type="ECO:0000256" key="6">
    <source>
        <dbReference type="ARBA" id="ARBA00023136"/>
    </source>
</evidence>